<keyword evidence="3" id="KW-1003">Cell membrane</keyword>
<dbReference type="Proteomes" id="UP000243205">
    <property type="component" value="Unassembled WGS sequence"/>
</dbReference>
<evidence type="ECO:0000256" key="3">
    <source>
        <dbReference type="ARBA" id="ARBA00022475"/>
    </source>
</evidence>
<evidence type="ECO:0000256" key="4">
    <source>
        <dbReference type="ARBA" id="ARBA00022692"/>
    </source>
</evidence>
<dbReference type="GO" id="GO:0005886">
    <property type="term" value="C:plasma membrane"/>
    <property type="evidence" value="ECO:0007669"/>
    <property type="project" value="UniProtKB-SubCell"/>
</dbReference>
<dbReference type="AlphaFoldDB" id="A0A1G7D483"/>
<sequence>MKTLLCCILTALILLWCQIALWPRLLALPGSAPNLLLLLVLYAALHAPLLPGTSCAWGSGCLLDVFSGTTLGFHGLIFVLLFAMVRLSTGQLNPENPLLLPMVALIGTLFYSLLGICVLLLFAEADQAWWLLLRELPLQLLLNLLAALLLRRPFSRLLHPISRTTR</sequence>
<evidence type="ECO:0000313" key="10">
    <source>
        <dbReference type="Proteomes" id="UP000243205"/>
    </source>
</evidence>
<feature type="transmembrane region" description="Helical" evidence="8">
    <location>
        <begin position="66"/>
        <end position="87"/>
    </location>
</feature>
<proteinExistence type="inferred from homology"/>
<gene>
    <name evidence="9" type="ORF">SAMN05661003_11221</name>
</gene>
<organism evidence="9 10">
    <name type="scientific">Desulfuromonas thiophila</name>
    <dbReference type="NCBI Taxonomy" id="57664"/>
    <lineage>
        <taxon>Bacteria</taxon>
        <taxon>Pseudomonadati</taxon>
        <taxon>Thermodesulfobacteriota</taxon>
        <taxon>Desulfuromonadia</taxon>
        <taxon>Desulfuromonadales</taxon>
        <taxon>Desulfuromonadaceae</taxon>
        <taxon>Desulfuromonas</taxon>
    </lineage>
</organism>
<dbReference type="STRING" id="57664.SAMN05661003_11221"/>
<name>A0A1G7D483_9BACT</name>
<dbReference type="Pfam" id="PF04093">
    <property type="entry name" value="MreD"/>
    <property type="match status" value="1"/>
</dbReference>
<dbReference type="NCBIfam" id="TIGR03426">
    <property type="entry name" value="shape_MreD"/>
    <property type="match status" value="1"/>
</dbReference>
<dbReference type="EMBL" id="FNAQ01000012">
    <property type="protein sequence ID" value="SDE46398.1"/>
    <property type="molecule type" value="Genomic_DNA"/>
</dbReference>
<evidence type="ECO:0000256" key="8">
    <source>
        <dbReference type="SAM" id="Phobius"/>
    </source>
</evidence>
<comment type="subcellular location">
    <subcellularLocation>
        <location evidence="1">Cell membrane</location>
        <topology evidence="1">Multi-pass membrane protein</topology>
    </subcellularLocation>
</comment>
<reference evidence="10" key="1">
    <citation type="submission" date="2016-10" db="EMBL/GenBank/DDBJ databases">
        <authorList>
            <person name="Varghese N."/>
            <person name="Submissions S."/>
        </authorList>
    </citation>
    <scope>NUCLEOTIDE SEQUENCE [LARGE SCALE GENOMIC DNA]</scope>
    <source>
        <strain evidence="10">DSM 8987</strain>
    </source>
</reference>
<comment type="similarity">
    <text evidence="2">Belongs to the MreD family.</text>
</comment>
<evidence type="ECO:0000256" key="2">
    <source>
        <dbReference type="ARBA" id="ARBA00007776"/>
    </source>
</evidence>
<dbReference type="RefSeq" id="WP_171906404.1">
    <property type="nucleotide sequence ID" value="NZ_CALFZY010000003.1"/>
</dbReference>
<keyword evidence="5" id="KW-0133">Cell shape</keyword>
<evidence type="ECO:0000256" key="1">
    <source>
        <dbReference type="ARBA" id="ARBA00004651"/>
    </source>
</evidence>
<evidence type="ECO:0000313" key="9">
    <source>
        <dbReference type="EMBL" id="SDE46398.1"/>
    </source>
</evidence>
<keyword evidence="7 8" id="KW-0472">Membrane</keyword>
<evidence type="ECO:0000256" key="5">
    <source>
        <dbReference type="ARBA" id="ARBA00022960"/>
    </source>
</evidence>
<dbReference type="GO" id="GO:0008360">
    <property type="term" value="P:regulation of cell shape"/>
    <property type="evidence" value="ECO:0007669"/>
    <property type="project" value="UniProtKB-KW"/>
</dbReference>
<protein>
    <submittedName>
        <fullName evidence="9">Rod shape-determining protein MreD</fullName>
    </submittedName>
</protein>
<dbReference type="InterPro" id="IPR007227">
    <property type="entry name" value="Cell_shape_determining_MreD"/>
</dbReference>
<feature type="transmembrane region" description="Helical" evidence="8">
    <location>
        <begin position="99"/>
        <end position="122"/>
    </location>
</feature>
<evidence type="ECO:0000256" key="6">
    <source>
        <dbReference type="ARBA" id="ARBA00022989"/>
    </source>
</evidence>
<keyword evidence="6 8" id="KW-1133">Transmembrane helix</keyword>
<accession>A0A1G7D483</accession>
<keyword evidence="4 8" id="KW-0812">Transmembrane</keyword>
<evidence type="ECO:0000256" key="7">
    <source>
        <dbReference type="ARBA" id="ARBA00023136"/>
    </source>
</evidence>
<keyword evidence="10" id="KW-1185">Reference proteome</keyword>